<organism evidence="1 2">
    <name type="scientific">Dreissena polymorpha</name>
    <name type="common">Zebra mussel</name>
    <name type="synonym">Mytilus polymorpha</name>
    <dbReference type="NCBI Taxonomy" id="45954"/>
    <lineage>
        <taxon>Eukaryota</taxon>
        <taxon>Metazoa</taxon>
        <taxon>Spiralia</taxon>
        <taxon>Lophotrochozoa</taxon>
        <taxon>Mollusca</taxon>
        <taxon>Bivalvia</taxon>
        <taxon>Autobranchia</taxon>
        <taxon>Heteroconchia</taxon>
        <taxon>Euheterodonta</taxon>
        <taxon>Imparidentia</taxon>
        <taxon>Neoheterodontei</taxon>
        <taxon>Myida</taxon>
        <taxon>Dreissenoidea</taxon>
        <taxon>Dreissenidae</taxon>
        <taxon>Dreissena</taxon>
    </lineage>
</organism>
<reference evidence="1" key="1">
    <citation type="journal article" date="2019" name="bioRxiv">
        <title>The Genome of the Zebra Mussel, Dreissena polymorpha: A Resource for Invasive Species Research.</title>
        <authorList>
            <person name="McCartney M.A."/>
            <person name="Auch B."/>
            <person name="Kono T."/>
            <person name="Mallez S."/>
            <person name="Zhang Y."/>
            <person name="Obille A."/>
            <person name="Becker A."/>
            <person name="Abrahante J.E."/>
            <person name="Garbe J."/>
            <person name="Badalamenti J.P."/>
            <person name="Herman A."/>
            <person name="Mangelson H."/>
            <person name="Liachko I."/>
            <person name="Sullivan S."/>
            <person name="Sone E.D."/>
            <person name="Koren S."/>
            <person name="Silverstein K.A.T."/>
            <person name="Beckman K.B."/>
            <person name="Gohl D.M."/>
        </authorList>
    </citation>
    <scope>NUCLEOTIDE SEQUENCE</scope>
    <source>
        <strain evidence="1">Duluth1</strain>
        <tissue evidence="1">Whole animal</tissue>
    </source>
</reference>
<comment type="caution">
    <text evidence="1">The sequence shown here is derived from an EMBL/GenBank/DDBJ whole genome shotgun (WGS) entry which is preliminary data.</text>
</comment>
<proteinExistence type="predicted"/>
<dbReference type="Proteomes" id="UP000828390">
    <property type="component" value="Unassembled WGS sequence"/>
</dbReference>
<evidence type="ECO:0000313" key="1">
    <source>
        <dbReference type="EMBL" id="KAH3863010.1"/>
    </source>
</evidence>
<keyword evidence="2" id="KW-1185">Reference proteome</keyword>
<gene>
    <name evidence="1" type="ORF">DPMN_025986</name>
</gene>
<dbReference type="AlphaFoldDB" id="A0A9D4RE52"/>
<accession>A0A9D4RE52</accession>
<evidence type="ECO:0000313" key="2">
    <source>
        <dbReference type="Proteomes" id="UP000828390"/>
    </source>
</evidence>
<protein>
    <submittedName>
        <fullName evidence="1">Uncharacterized protein</fullName>
    </submittedName>
</protein>
<reference evidence="1" key="2">
    <citation type="submission" date="2020-11" db="EMBL/GenBank/DDBJ databases">
        <authorList>
            <person name="McCartney M.A."/>
            <person name="Auch B."/>
            <person name="Kono T."/>
            <person name="Mallez S."/>
            <person name="Becker A."/>
            <person name="Gohl D.M."/>
            <person name="Silverstein K.A.T."/>
            <person name="Koren S."/>
            <person name="Bechman K.B."/>
            <person name="Herman A."/>
            <person name="Abrahante J.E."/>
            <person name="Garbe J."/>
        </authorList>
    </citation>
    <scope>NUCLEOTIDE SEQUENCE</scope>
    <source>
        <strain evidence="1">Duluth1</strain>
        <tissue evidence="1">Whole animal</tissue>
    </source>
</reference>
<dbReference type="EMBL" id="JAIWYP010000002">
    <property type="protein sequence ID" value="KAH3863010.1"/>
    <property type="molecule type" value="Genomic_DNA"/>
</dbReference>
<name>A0A9D4RE52_DREPO</name>
<sequence length="166" mass="18315">MPAFHIKSSDDYLRVTTNLPLATLNSSTSEAIGSLSWLVLPYSPMLVKLGGTPSHLRRCRLITLSNPSTVVVAISYSIRGHISQGSNPYWYSHALNLPGSPVWSISFRPSWSWFFDSTDVVSVLQAGVIPLAEALDWTVNNGWNVFPLHLKSESFGDRSLLDDQAP</sequence>